<protein>
    <submittedName>
        <fullName evidence="1">Uncharacterized protein</fullName>
    </submittedName>
</protein>
<sequence>MPIYAVFPWPPSQVLTAPRRCSTAVIRREPMLCMVWLLADDKENTVAYLLSKCGQDYMFHHGPFPLTLFRHRKWRKKSKRRLKNMIILYPNHHQ</sequence>
<dbReference type="AlphaFoldDB" id="A0A4Y2X0K2"/>
<comment type="caution">
    <text evidence="1">The sequence shown here is derived from an EMBL/GenBank/DDBJ whole genome shotgun (WGS) entry which is preliminary data.</text>
</comment>
<organism evidence="1 2">
    <name type="scientific">Araneus ventricosus</name>
    <name type="common">Orbweaver spider</name>
    <name type="synonym">Epeira ventricosa</name>
    <dbReference type="NCBI Taxonomy" id="182803"/>
    <lineage>
        <taxon>Eukaryota</taxon>
        <taxon>Metazoa</taxon>
        <taxon>Ecdysozoa</taxon>
        <taxon>Arthropoda</taxon>
        <taxon>Chelicerata</taxon>
        <taxon>Arachnida</taxon>
        <taxon>Araneae</taxon>
        <taxon>Araneomorphae</taxon>
        <taxon>Entelegynae</taxon>
        <taxon>Araneoidea</taxon>
        <taxon>Araneidae</taxon>
        <taxon>Araneus</taxon>
    </lineage>
</organism>
<dbReference type="EMBL" id="BGPR01067280">
    <property type="protein sequence ID" value="GBO41562.1"/>
    <property type="molecule type" value="Genomic_DNA"/>
</dbReference>
<keyword evidence="2" id="KW-1185">Reference proteome</keyword>
<proteinExistence type="predicted"/>
<evidence type="ECO:0000313" key="1">
    <source>
        <dbReference type="EMBL" id="GBO41562.1"/>
    </source>
</evidence>
<gene>
    <name evidence="1" type="ORF">AVEN_149313_1</name>
</gene>
<evidence type="ECO:0000313" key="2">
    <source>
        <dbReference type="Proteomes" id="UP000499080"/>
    </source>
</evidence>
<reference evidence="1 2" key="1">
    <citation type="journal article" date="2019" name="Sci. Rep.">
        <title>Orb-weaving spider Araneus ventricosus genome elucidates the spidroin gene catalogue.</title>
        <authorList>
            <person name="Kono N."/>
            <person name="Nakamura H."/>
            <person name="Ohtoshi R."/>
            <person name="Moran D.A.P."/>
            <person name="Shinohara A."/>
            <person name="Yoshida Y."/>
            <person name="Fujiwara M."/>
            <person name="Mori M."/>
            <person name="Tomita M."/>
            <person name="Arakawa K."/>
        </authorList>
    </citation>
    <scope>NUCLEOTIDE SEQUENCE [LARGE SCALE GENOMIC DNA]</scope>
</reference>
<dbReference type="Proteomes" id="UP000499080">
    <property type="component" value="Unassembled WGS sequence"/>
</dbReference>
<name>A0A4Y2X0K2_ARAVE</name>
<accession>A0A4Y2X0K2</accession>